<accession>A0A381WPP6</accession>
<protein>
    <submittedName>
        <fullName evidence="2">Uncharacterized protein</fullName>
    </submittedName>
</protein>
<feature type="compositionally biased region" description="Acidic residues" evidence="1">
    <location>
        <begin position="162"/>
        <end position="196"/>
    </location>
</feature>
<feature type="region of interest" description="Disordered" evidence="1">
    <location>
        <begin position="349"/>
        <end position="376"/>
    </location>
</feature>
<dbReference type="EMBL" id="UINC01012423">
    <property type="protein sequence ID" value="SVA54261.1"/>
    <property type="molecule type" value="Genomic_DNA"/>
</dbReference>
<proteinExistence type="predicted"/>
<organism evidence="2">
    <name type="scientific">marine metagenome</name>
    <dbReference type="NCBI Taxonomy" id="408172"/>
    <lineage>
        <taxon>unclassified sequences</taxon>
        <taxon>metagenomes</taxon>
        <taxon>ecological metagenomes</taxon>
    </lineage>
</organism>
<evidence type="ECO:0000256" key="1">
    <source>
        <dbReference type="SAM" id="MobiDB-lite"/>
    </source>
</evidence>
<sequence>IADAKAVREAALENAKMALEEAFTPRLKSMLAKKIQSEIEEDEVTEDSESDKDAEPVEESDDEQEVEEGMYEDDEDPSDEDSEEEMGDEEEPAPEEDPEESMGYNEEDIIEIDGVKYAPIVSEEGEEEEGEEGEEEAPEGEEDDEDMGEDLDLEAVLRELEAELSEDDEADPSEESVDESDESEESDEAVEEADEAKEDKETVDESEKDEETVDESEEAEETVDEADESNESEEITEEEEIDLEEVLRALQEEDEEDTTTEDMEKLQSELKEHRDVVKYLRSKLNEVNLLNAKLLFTNKLFRSYGLSNEQKMKVVETFDRAKSLREVKLVYSTMAESFGSQSTRAEIVKESKKGSASKPVASTKSGKQEKEIISESDSMKQRFQKLANIL</sequence>
<feature type="compositionally biased region" description="Basic and acidic residues" evidence="1">
    <location>
        <begin position="366"/>
        <end position="376"/>
    </location>
</feature>
<gene>
    <name evidence="2" type="ORF">METZ01_LOCUS107115</name>
</gene>
<feature type="compositionally biased region" description="Acidic residues" evidence="1">
    <location>
        <begin position="123"/>
        <end position="153"/>
    </location>
</feature>
<name>A0A381WPP6_9ZZZZ</name>
<feature type="compositionally biased region" description="Acidic residues" evidence="1">
    <location>
        <begin position="206"/>
        <end position="244"/>
    </location>
</feature>
<feature type="compositionally biased region" description="Acidic residues" evidence="1">
    <location>
        <begin position="252"/>
        <end position="261"/>
    </location>
</feature>
<reference evidence="2" key="1">
    <citation type="submission" date="2018-05" db="EMBL/GenBank/DDBJ databases">
        <authorList>
            <person name="Lanie J.A."/>
            <person name="Ng W.-L."/>
            <person name="Kazmierczak K.M."/>
            <person name="Andrzejewski T.M."/>
            <person name="Davidsen T.M."/>
            <person name="Wayne K.J."/>
            <person name="Tettelin H."/>
            <person name="Glass J.I."/>
            <person name="Rusch D."/>
            <person name="Podicherti R."/>
            <person name="Tsui H.-C.T."/>
            <person name="Winkler M.E."/>
        </authorList>
    </citation>
    <scope>NUCLEOTIDE SEQUENCE</scope>
</reference>
<feature type="region of interest" description="Disordered" evidence="1">
    <location>
        <begin position="34"/>
        <end position="266"/>
    </location>
</feature>
<feature type="compositionally biased region" description="Acidic residues" evidence="1">
    <location>
        <begin position="38"/>
        <end position="111"/>
    </location>
</feature>
<dbReference type="AlphaFoldDB" id="A0A381WPP6"/>
<evidence type="ECO:0000313" key="2">
    <source>
        <dbReference type="EMBL" id="SVA54261.1"/>
    </source>
</evidence>
<feature type="non-terminal residue" evidence="2">
    <location>
        <position position="1"/>
    </location>
</feature>